<comment type="caution">
    <text evidence="4">The sequence shown here is derived from an EMBL/GenBank/DDBJ whole genome shotgun (WGS) entry which is preliminary data.</text>
</comment>
<dbReference type="InterPro" id="IPR016024">
    <property type="entry name" value="ARM-type_fold"/>
</dbReference>
<proteinExistence type="predicted"/>
<dbReference type="Proteomes" id="UP000663844">
    <property type="component" value="Unassembled WGS sequence"/>
</dbReference>
<dbReference type="SUPFAM" id="SSF48371">
    <property type="entry name" value="ARM repeat"/>
    <property type="match status" value="1"/>
</dbReference>
<dbReference type="EMBL" id="CAJNOG010000064">
    <property type="protein sequence ID" value="CAF0875771.1"/>
    <property type="molecule type" value="Genomic_DNA"/>
</dbReference>
<dbReference type="InterPro" id="IPR000157">
    <property type="entry name" value="TIR_dom"/>
</dbReference>
<dbReference type="PANTHER" id="PTHR46270:SF2">
    <property type="entry name" value="TIR DOMAIN-CONTAINING PROTEIN"/>
    <property type="match status" value="1"/>
</dbReference>
<keyword evidence="1" id="KW-1133">Transmembrane helix</keyword>
<dbReference type="Gene3D" id="3.40.50.10140">
    <property type="entry name" value="Toll/interleukin-1 receptor homology (TIR) domain"/>
    <property type="match status" value="1"/>
</dbReference>
<dbReference type="Gene3D" id="1.25.10.10">
    <property type="entry name" value="Leucine-rich Repeat Variant"/>
    <property type="match status" value="1"/>
</dbReference>
<organism evidence="4 5">
    <name type="scientific">Adineta steineri</name>
    <dbReference type="NCBI Taxonomy" id="433720"/>
    <lineage>
        <taxon>Eukaryota</taxon>
        <taxon>Metazoa</taxon>
        <taxon>Spiralia</taxon>
        <taxon>Gnathifera</taxon>
        <taxon>Rotifera</taxon>
        <taxon>Eurotatoria</taxon>
        <taxon>Bdelloidea</taxon>
        <taxon>Adinetida</taxon>
        <taxon>Adinetidae</taxon>
        <taxon>Adineta</taxon>
    </lineage>
</organism>
<evidence type="ECO:0000313" key="4">
    <source>
        <dbReference type="EMBL" id="CAF3504701.1"/>
    </source>
</evidence>
<dbReference type="SUPFAM" id="SSF52200">
    <property type="entry name" value="Toll/Interleukin receptor TIR domain"/>
    <property type="match status" value="1"/>
</dbReference>
<dbReference type="GO" id="GO:0007165">
    <property type="term" value="P:signal transduction"/>
    <property type="evidence" value="ECO:0007669"/>
    <property type="project" value="InterPro"/>
</dbReference>
<protein>
    <recommendedName>
        <fullName evidence="2">TIR domain-containing protein</fullName>
    </recommendedName>
</protein>
<feature type="transmembrane region" description="Helical" evidence="1">
    <location>
        <begin position="700"/>
        <end position="722"/>
    </location>
</feature>
<feature type="transmembrane region" description="Helical" evidence="1">
    <location>
        <begin position="431"/>
        <end position="455"/>
    </location>
</feature>
<dbReference type="InterPro" id="IPR011989">
    <property type="entry name" value="ARM-like"/>
</dbReference>
<dbReference type="EMBL" id="CAJOAZ010000044">
    <property type="protein sequence ID" value="CAF3504701.1"/>
    <property type="molecule type" value="Genomic_DNA"/>
</dbReference>
<sequence length="1527" mass="176358">MFLKVDPQEKFAYVFADAFILSYDLFTDQVNQINKTNSIVFGNSYGSCTPYAFDLKNDWAAVVGFHSIENYSQSKQCLYIIGLQPLRIINVSAIDENDIQGTERTSYTQDYKMSLSINPSGTTIAIGDGQLNKVTIGYMSGNESFRFVSKFHEISESENWNGFGHSISWLNDDETLAVLMLKSTNNSSMKSEIQVYKNIFLNRTHDSIVPSFVIPNNQQTLSGIQRSNSRRKFSFRRIRTRSNNLLIQVKNGDIVYIPSADAGFCSMKLVLINSSNLYVMQPRPCVSGSFKNTSGPGPCTVCPPRTKNPGNYSAIQCRPCNSTAFCPLGASDEVNLTDFNSYNQTFSYPDTPIIDDYDDLLLLKFFSTNMKWNCLIFTPLFWTLMATILCLMVWVIMFLTKRRRPTLIDIYRQRAKTVFKHTDLIGEGERWIGGLVSIVIFTIIIYCSIFAIFYFSSYPIEKAEAVDKACDNNQRNSKFDNALQLPLPEPDGTYWKIFDMLNKQPFTMTIHLVNTRAQCNDIIVERNRRTGTPLSRVETNCTLSPNNVSGSFSFGLPTHKSFVRVGINGPYFIGALRLCLHGKSYNETEDYAVHELHELDVCTLFYANNQTIARSTDFVVRLIKVINITKPLNRNDRTSYGGIWAPFITYTDILSDELYFAEKGEYLRYSSKQQTINIHFEEEIYFVQNNQSPIIRRGALFFHTVLFSFSLIEIFAMIFLFYKLWFHPIHQRIQRSQDDLAIDHCTTLETWKQNSEYYKQDDDILNDLHTELLRLKSSNIVIFRQELNKVVTLLCTNVIYLNEPILTFLRDYFIELFQQWRELTYFNDSNDSNIFENLSIIFTNLCYSNQLEKTSLIEEFCECLNTIARMGQPMFTNSHIPVINRLLNSYLNIESHNKSQLIENSRFRVVIIKCLCVPYTVEIFNQLKRSAKSEERSLPETFVFSVLLYYVSFLSTNQLEQNAPDLRKHLLPSIYDLLNDYAISLTDWSNSAVNILTDVTTTFLYRVDMTMPDDEDFEVQVSIINIAIQILLGQCRSAKLHKNCIQYVYAGTLSDNVLDYLKSQKLTQTMLKLCTVYKDEAEIQFNIYRILAAIMTEDDIKRLDDPGAIAKVFLDHLSEVIDRVGWEVRLKNLLSSLKILLQHDQIRDEVYKQDGIPLFIKCATKTKFEALAQQRALENLLIMSFDKNVCKNLKENTTFIEYITTVSKNPTQSDLQRAAESLLWILTKDETSEVSQTNQSSETTYDIMISYSHKDKDLCFQLYDRLQKDNFRVWLDREQMHGTPLEAMSNAIENSEFVFICMSDGYKQSGYCKMEAYYALERQRCIIPLVMKSQYRPDGWLGIVVTGRMRIDFPKYGFDDAYDKLMIEIDRNRKEKKIDMNQNSARHHEMPSISKPSHNTQIVEDKKVLKATYQAKSDHCLPSNIEQWTVDDVQQFFVKQQLESFLPICSQMKGTRLLALYKMCMTNSPTMLQSLNNELTTMETHGERNIIGIAEYLQFLEDIKPFVPISNEKSDVTVPRSSLCTLL</sequence>
<gene>
    <name evidence="3" type="ORF">JYZ213_LOCUS9212</name>
    <name evidence="4" type="ORF">OXD698_LOCUS1526</name>
</gene>
<dbReference type="PROSITE" id="PS50104">
    <property type="entry name" value="TIR"/>
    <property type="match status" value="1"/>
</dbReference>
<evidence type="ECO:0000313" key="3">
    <source>
        <dbReference type="EMBL" id="CAF0875771.1"/>
    </source>
</evidence>
<dbReference type="InterPro" id="IPR035897">
    <property type="entry name" value="Toll_tir_struct_dom_sf"/>
</dbReference>
<keyword evidence="1" id="KW-0812">Transmembrane</keyword>
<reference evidence="4" key="1">
    <citation type="submission" date="2021-02" db="EMBL/GenBank/DDBJ databases">
        <authorList>
            <person name="Nowell W R."/>
        </authorList>
    </citation>
    <scope>NUCLEOTIDE SEQUENCE</scope>
</reference>
<feature type="domain" description="TIR" evidence="2">
    <location>
        <begin position="1243"/>
        <end position="1378"/>
    </location>
</feature>
<accession>A0A818HDY2</accession>
<name>A0A818HDY2_9BILA</name>
<evidence type="ECO:0000256" key="1">
    <source>
        <dbReference type="SAM" id="Phobius"/>
    </source>
</evidence>
<keyword evidence="1" id="KW-0472">Membrane</keyword>
<dbReference type="Pfam" id="PF13676">
    <property type="entry name" value="TIR_2"/>
    <property type="match status" value="1"/>
</dbReference>
<dbReference type="PANTHER" id="PTHR46270">
    <property type="entry name" value="ARMADILLO-TYPE FOLD-RELATED"/>
    <property type="match status" value="1"/>
</dbReference>
<evidence type="ECO:0000259" key="2">
    <source>
        <dbReference type="PROSITE" id="PS50104"/>
    </source>
</evidence>
<feature type="transmembrane region" description="Helical" evidence="1">
    <location>
        <begin position="380"/>
        <end position="399"/>
    </location>
</feature>
<dbReference type="Proteomes" id="UP000663845">
    <property type="component" value="Unassembled WGS sequence"/>
</dbReference>
<evidence type="ECO:0000313" key="5">
    <source>
        <dbReference type="Proteomes" id="UP000663844"/>
    </source>
</evidence>